<sequence length="238" mass="25662">MGAEAVEDHVKLDKEAYESTEPIVPVELLEEKLDEPAVDEEAKASETAEDLSQEVKVTPLPASENAENPIQLQPGEPIPDEIVTASTDEHVKLDQKSYESTEPTVSAVPQEIEVPVEDLNREVKVAPLPAFENAENPIQLQPGEPIPEDITTAAVPDHVKLDQESYESKESSVPIAPVEEAVSEPEVKVDPLPAFDGAENPIQLQPGEQIPEGVTTATVHDNVKLDQASYESAASSVP</sequence>
<feature type="region of interest" description="Disordered" evidence="1">
    <location>
        <begin position="93"/>
        <end position="113"/>
    </location>
</feature>
<reference evidence="2 3" key="1">
    <citation type="submission" date="2019-09" db="EMBL/GenBank/DDBJ databases">
        <title>Draft genome of the ectomycorrhizal ascomycete Sphaerosporella brunnea.</title>
        <authorList>
            <consortium name="DOE Joint Genome Institute"/>
            <person name="Benucci G.M."/>
            <person name="Marozzi G."/>
            <person name="Antonielli L."/>
            <person name="Sanchez S."/>
            <person name="Marco P."/>
            <person name="Wang X."/>
            <person name="Falini L.B."/>
            <person name="Barry K."/>
            <person name="Haridas S."/>
            <person name="Lipzen A."/>
            <person name="Labutti K."/>
            <person name="Grigoriev I.V."/>
            <person name="Murat C."/>
            <person name="Martin F."/>
            <person name="Albertini E."/>
            <person name="Donnini D."/>
            <person name="Bonito G."/>
        </authorList>
    </citation>
    <scope>NUCLEOTIDE SEQUENCE [LARGE SCALE GENOMIC DNA]</scope>
    <source>
        <strain evidence="2 3">Sb_GMNB300</strain>
    </source>
</reference>
<proteinExistence type="predicted"/>
<feature type="region of interest" description="Disordered" evidence="1">
    <location>
        <begin position="32"/>
        <end position="80"/>
    </location>
</feature>
<gene>
    <name evidence="2" type="ORF">FN846DRAFT_785520</name>
</gene>
<feature type="non-terminal residue" evidence="2">
    <location>
        <position position="238"/>
    </location>
</feature>
<accession>A0A5J5EI22</accession>
<evidence type="ECO:0000256" key="1">
    <source>
        <dbReference type="SAM" id="MobiDB-lite"/>
    </source>
</evidence>
<dbReference type="AlphaFoldDB" id="A0A5J5EI22"/>
<organism evidence="2 3">
    <name type="scientific">Sphaerosporella brunnea</name>
    <dbReference type="NCBI Taxonomy" id="1250544"/>
    <lineage>
        <taxon>Eukaryota</taxon>
        <taxon>Fungi</taxon>
        <taxon>Dikarya</taxon>
        <taxon>Ascomycota</taxon>
        <taxon>Pezizomycotina</taxon>
        <taxon>Pezizomycetes</taxon>
        <taxon>Pezizales</taxon>
        <taxon>Pyronemataceae</taxon>
        <taxon>Sphaerosporella</taxon>
    </lineage>
</organism>
<keyword evidence="3" id="KW-1185">Reference proteome</keyword>
<feature type="compositionally biased region" description="Basic and acidic residues" evidence="1">
    <location>
        <begin position="32"/>
        <end position="46"/>
    </location>
</feature>
<protein>
    <submittedName>
        <fullName evidence="2">Uncharacterized protein</fullName>
    </submittedName>
</protein>
<comment type="caution">
    <text evidence="2">The sequence shown here is derived from an EMBL/GenBank/DDBJ whole genome shotgun (WGS) entry which is preliminary data.</text>
</comment>
<dbReference type="OrthoDB" id="5873279at2759"/>
<evidence type="ECO:0000313" key="3">
    <source>
        <dbReference type="Proteomes" id="UP000326924"/>
    </source>
</evidence>
<name>A0A5J5EI22_9PEZI</name>
<dbReference type="EMBL" id="VXIS01000290">
    <property type="protein sequence ID" value="KAA8895070.1"/>
    <property type="molecule type" value="Genomic_DNA"/>
</dbReference>
<feature type="region of interest" description="Disordered" evidence="1">
    <location>
        <begin position="162"/>
        <end position="209"/>
    </location>
</feature>
<dbReference type="Proteomes" id="UP000326924">
    <property type="component" value="Unassembled WGS sequence"/>
</dbReference>
<dbReference type="InParanoid" id="A0A5J5EI22"/>
<evidence type="ECO:0000313" key="2">
    <source>
        <dbReference type="EMBL" id="KAA8895070.1"/>
    </source>
</evidence>